<keyword evidence="3" id="KW-0255">Endonuclease</keyword>
<dbReference type="Pfam" id="PF19580">
    <property type="entry name" value="Exo_endo_phos_3"/>
    <property type="match status" value="1"/>
</dbReference>
<dbReference type="PANTHER" id="PTHR42834:SF1">
    <property type="entry name" value="ENDONUCLEASE_EXONUCLEASE_PHOSPHATASE FAMILY PROTEIN (AFU_ORTHOLOGUE AFUA_3G09210)"/>
    <property type="match status" value="1"/>
</dbReference>
<dbReference type="Gene3D" id="3.60.10.10">
    <property type="entry name" value="Endonuclease/exonuclease/phosphatase"/>
    <property type="match status" value="1"/>
</dbReference>
<protein>
    <submittedName>
        <fullName evidence="3">Endonuclease/exonuclease/phosphatase family protein</fullName>
    </submittedName>
</protein>
<keyword evidence="3" id="KW-0378">Hydrolase</keyword>
<keyword evidence="4" id="KW-1185">Reference proteome</keyword>
<gene>
    <name evidence="3" type="ORF">N1F79_10400</name>
</gene>
<sequence>MKCLSFCFIVLYVLCIGSTHAQEKKLFKIHTIAFYNLENLFDTINDPNKLDEFSPMMKLKTNRAKVYKKKVQNMARVIADIGYKTTHNKPVIIGVSEVENREVLEDLVNDSLLRDTDYGIVHFDSPDARGIDVGLLYQKKLFIPVYTSKHKLKIYDDTNRKQIYTRDQLLVSGNLEGEMIHIIINHWPSRRGGEAKSRPKRMAAAKLNKYLIDSLQVINPYAKVFIMGDLNDDPTNKSIKAILKAKKEKNKTGLKGLYNPFESFYKSGLGTTAYRDTWSLFDQIIMTKPLLKKEYASFRFYKAGIFDESYLFHKEGRYKGYPFRSFSNGRFTNGYSDHLPAYVYVIREVK</sequence>
<comment type="caution">
    <text evidence="3">The sequence shown here is derived from an EMBL/GenBank/DDBJ whole genome shotgun (WGS) entry which is preliminary data.</text>
</comment>
<evidence type="ECO:0000259" key="2">
    <source>
        <dbReference type="Pfam" id="PF19580"/>
    </source>
</evidence>
<dbReference type="InterPro" id="IPR036691">
    <property type="entry name" value="Endo/exonu/phosph_ase_sf"/>
</dbReference>
<keyword evidence="1" id="KW-0732">Signal</keyword>
<dbReference type="InterPro" id="IPR005135">
    <property type="entry name" value="Endo/exonuclease/phosphatase"/>
</dbReference>
<evidence type="ECO:0000256" key="1">
    <source>
        <dbReference type="SAM" id="SignalP"/>
    </source>
</evidence>
<feature type="signal peptide" evidence="1">
    <location>
        <begin position="1"/>
        <end position="21"/>
    </location>
</feature>
<dbReference type="RefSeq" id="WP_303305885.1">
    <property type="nucleotide sequence ID" value="NZ_JAODOP010000004.1"/>
</dbReference>
<dbReference type="EMBL" id="JAODOP010000004">
    <property type="protein sequence ID" value="MEF3833542.1"/>
    <property type="molecule type" value="Genomic_DNA"/>
</dbReference>
<feature type="domain" description="Endonuclease/exonuclease/phosphatase" evidence="2">
    <location>
        <begin position="31"/>
        <end position="346"/>
    </location>
</feature>
<dbReference type="PANTHER" id="PTHR42834">
    <property type="entry name" value="ENDONUCLEASE/EXONUCLEASE/PHOSPHATASE FAMILY PROTEIN (AFU_ORTHOLOGUE AFUA_3G09210)"/>
    <property type="match status" value="1"/>
</dbReference>
<evidence type="ECO:0000313" key="3">
    <source>
        <dbReference type="EMBL" id="MEF3833542.1"/>
    </source>
</evidence>
<proteinExistence type="predicted"/>
<name>A0ABU7XS33_9FLAO</name>
<reference evidence="3 4" key="1">
    <citation type="submission" date="2022-09" db="EMBL/GenBank/DDBJ databases">
        <title>Genome sequencing of Flavivirga sp. MEBiC05379.</title>
        <authorList>
            <person name="Oh H.-M."/>
            <person name="Kwon K.K."/>
            <person name="Park M.J."/>
            <person name="Yang S.-H."/>
        </authorList>
    </citation>
    <scope>NUCLEOTIDE SEQUENCE [LARGE SCALE GENOMIC DNA]</scope>
    <source>
        <strain evidence="3 4">MEBiC05379</strain>
    </source>
</reference>
<dbReference type="SUPFAM" id="SSF56219">
    <property type="entry name" value="DNase I-like"/>
    <property type="match status" value="1"/>
</dbReference>
<evidence type="ECO:0000313" key="4">
    <source>
        <dbReference type="Proteomes" id="UP001337305"/>
    </source>
</evidence>
<feature type="chain" id="PRO_5046159360" evidence="1">
    <location>
        <begin position="22"/>
        <end position="350"/>
    </location>
</feature>
<accession>A0ABU7XS33</accession>
<organism evidence="3 4">
    <name type="scientific">Flavivirga spongiicola</name>
    <dbReference type="NCBI Taxonomy" id="421621"/>
    <lineage>
        <taxon>Bacteria</taxon>
        <taxon>Pseudomonadati</taxon>
        <taxon>Bacteroidota</taxon>
        <taxon>Flavobacteriia</taxon>
        <taxon>Flavobacteriales</taxon>
        <taxon>Flavobacteriaceae</taxon>
        <taxon>Flavivirga</taxon>
    </lineage>
</organism>
<dbReference type="Proteomes" id="UP001337305">
    <property type="component" value="Unassembled WGS sequence"/>
</dbReference>
<keyword evidence="3" id="KW-0540">Nuclease</keyword>
<dbReference type="GO" id="GO:0004519">
    <property type="term" value="F:endonuclease activity"/>
    <property type="evidence" value="ECO:0007669"/>
    <property type="project" value="UniProtKB-KW"/>
</dbReference>